<accession>A0A3B4DGZ4</accession>
<name>A0A3B4DGZ4_PYGNA</name>
<dbReference type="Proteomes" id="UP001501920">
    <property type="component" value="Chromosome 14"/>
</dbReference>
<evidence type="ECO:0000313" key="1">
    <source>
        <dbReference type="Ensembl" id="ENSPNAP00000022366.1"/>
    </source>
</evidence>
<keyword evidence="2" id="KW-1185">Reference proteome</keyword>
<reference evidence="1" key="3">
    <citation type="submission" date="2025-09" db="UniProtKB">
        <authorList>
            <consortium name="Ensembl"/>
        </authorList>
    </citation>
    <scope>IDENTIFICATION</scope>
</reference>
<organism evidence="1 2">
    <name type="scientific">Pygocentrus nattereri</name>
    <name type="common">Red-bellied piranha</name>
    <dbReference type="NCBI Taxonomy" id="42514"/>
    <lineage>
        <taxon>Eukaryota</taxon>
        <taxon>Metazoa</taxon>
        <taxon>Chordata</taxon>
        <taxon>Craniata</taxon>
        <taxon>Vertebrata</taxon>
        <taxon>Euteleostomi</taxon>
        <taxon>Actinopterygii</taxon>
        <taxon>Neopterygii</taxon>
        <taxon>Teleostei</taxon>
        <taxon>Ostariophysi</taxon>
        <taxon>Characiformes</taxon>
        <taxon>Characoidei</taxon>
        <taxon>Pygocentrus</taxon>
    </lineage>
</organism>
<protein>
    <submittedName>
        <fullName evidence="1">Uncharacterized protein</fullName>
    </submittedName>
</protein>
<dbReference type="GeneTree" id="ENSGT01070000253895"/>
<dbReference type="OMA" id="TQTTMGF"/>
<sequence>MPGSNTSHLTQTTMGLTGQLLRVPTAPHTLVAMTLGDSNDINHLILAKYRADGNSLLQLLSGPVYLVRDGATIQLDLHEVGLLLPKGQQAVGDDTDNLAVLLHGSKVLLQLLFTLLILPLLTVLCEGLLLGLGPAQVPQTASALITDVFSKDGLEGTQATRGQDIADNANHDHGRGLHNGDRLNHLLFVDLYTQFETRSVDLTDNVGHSSLVAEEGCEVNGLAGVILGEALHLSTMASAPLAGQEAQRSVAWSRKLTVRLKTNEK</sequence>
<reference evidence="1" key="2">
    <citation type="submission" date="2025-08" db="UniProtKB">
        <authorList>
            <consortium name="Ensembl"/>
        </authorList>
    </citation>
    <scope>IDENTIFICATION</scope>
</reference>
<evidence type="ECO:0000313" key="2">
    <source>
        <dbReference type="Proteomes" id="UP001501920"/>
    </source>
</evidence>
<reference evidence="1 2" key="1">
    <citation type="submission" date="2020-10" db="EMBL/GenBank/DDBJ databases">
        <title>Pygocentrus nattereri (red-bellied piranha) genome, fPygNat1, primary haplotype.</title>
        <authorList>
            <person name="Myers G."/>
            <person name="Meyer A."/>
            <person name="Karagic N."/>
            <person name="Pippel M."/>
            <person name="Winkler S."/>
            <person name="Tracey A."/>
            <person name="Wood J."/>
            <person name="Formenti G."/>
            <person name="Howe K."/>
            <person name="Fedrigo O."/>
            <person name="Jarvis E.D."/>
        </authorList>
    </citation>
    <scope>NUCLEOTIDE SEQUENCE [LARGE SCALE GENOMIC DNA]</scope>
</reference>
<dbReference type="STRING" id="42514.ENSPNAP00000022366"/>
<proteinExistence type="predicted"/>
<dbReference type="Ensembl" id="ENSPNAT00000034529.2">
    <property type="protein sequence ID" value="ENSPNAP00000022366.1"/>
    <property type="gene ID" value="ENSPNAG00000029745.2"/>
</dbReference>
<dbReference type="AlphaFoldDB" id="A0A3B4DGZ4"/>